<dbReference type="GO" id="GO:0005576">
    <property type="term" value="C:extracellular region"/>
    <property type="evidence" value="ECO:0007669"/>
    <property type="project" value="UniProtKB-SubCell"/>
</dbReference>
<dbReference type="Proteomes" id="UP001108240">
    <property type="component" value="Unplaced"/>
</dbReference>
<reference evidence="6" key="1">
    <citation type="submission" date="2025-08" db="UniProtKB">
        <authorList>
            <consortium name="Ensembl"/>
        </authorList>
    </citation>
    <scope>IDENTIFICATION</scope>
</reference>
<comment type="subcellular location">
    <subcellularLocation>
        <location evidence="1">Secreted</location>
    </subcellularLocation>
</comment>
<dbReference type="InterPro" id="IPR001073">
    <property type="entry name" value="C1q_dom"/>
</dbReference>
<reference evidence="6" key="2">
    <citation type="submission" date="2025-09" db="UniProtKB">
        <authorList>
            <consortium name="Ensembl"/>
        </authorList>
    </citation>
    <scope>IDENTIFICATION</scope>
</reference>
<dbReference type="GeneTree" id="ENSGT00950000183116"/>
<organism evidence="6 7">
    <name type="scientific">Cyprinus carpio carpio</name>
    <dbReference type="NCBI Taxonomy" id="630221"/>
    <lineage>
        <taxon>Eukaryota</taxon>
        <taxon>Metazoa</taxon>
        <taxon>Chordata</taxon>
        <taxon>Craniata</taxon>
        <taxon>Vertebrata</taxon>
        <taxon>Euteleostomi</taxon>
        <taxon>Actinopterygii</taxon>
        <taxon>Neopterygii</taxon>
        <taxon>Teleostei</taxon>
        <taxon>Ostariophysi</taxon>
        <taxon>Cypriniformes</taxon>
        <taxon>Cyprinidae</taxon>
        <taxon>Cyprininae</taxon>
        <taxon>Cyprinus</taxon>
    </lineage>
</organism>
<evidence type="ECO:0000313" key="7">
    <source>
        <dbReference type="Proteomes" id="UP001108240"/>
    </source>
</evidence>
<feature type="domain" description="C1q" evidence="5">
    <location>
        <begin position="87"/>
        <end position="235"/>
    </location>
</feature>
<sequence>MCGTTDDVKNKMDDLIKQNEADEVLSPNINILEELEKITTMEKRMKSMENEMERLKTENEEQAKELKILHETTVDTKIKMDELMKLNQAPKVAFSASLLTSFGPQSVGPFFNGLHTLIYKHVFLNAGNAYDPNTGIFTAPVRGAYAFRVFSKASGHINRAVTAGLFKNDQHIISTHGHQASGFISSSNGVSLLLEEGDKVKEINLSKTGSTADPAYHCKTNSLGSHGFTSRTLTIK</sequence>
<dbReference type="PROSITE" id="PS50871">
    <property type="entry name" value="C1Q"/>
    <property type="match status" value="1"/>
</dbReference>
<dbReference type="InterPro" id="IPR050822">
    <property type="entry name" value="Cerebellin_Synaptic_Org"/>
</dbReference>
<accession>A0A8C1CJN5</accession>
<evidence type="ECO:0000256" key="2">
    <source>
        <dbReference type="ARBA" id="ARBA00022525"/>
    </source>
</evidence>
<proteinExistence type="predicted"/>
<name>A0A8C1CJN5_CYPCA</name>
<dbReference type="InterPro" id="IPR008983">
    <property type="entry name" value="Tumour_necrosis_fac-like_dom"/>
</dbReference>
<evidence type="ECO:0000313" key="6">
    <source>
        <dbReference type="Ensembl" id="ENSCCRP00000048485.2"/>
    </source>
</evidence>
<evidence type="ECO:0000259" key="5">
    <source>
        <dbReference type="PROSITE" id="PS50871"/>
    </source>
</evidence>
<dbReference type="SUPFAM" id="SSF49842">
    <property type="entry name" value="TNF-like"/>
    <property type="match status" value="1"/>
</dbReference>
<dbReference type="Gene3D" id="2.60.120.40">
    <property type="match status" value="1"/>
</dbReference>
<dbReference type="Ensembl" id="ENSCCRT00000052538.2">
    <property type="protein sequence ID" value="ENSCCRP00000048485.2"/>
    <property type="gene ID" value="ENSCCRG00000025873.2"/>
</dbReference>
<dbReference type="SMART" id="SM00110">
    <property type="entry name" value="C1Q"/>
    <property type="match status" value="1"/>
</dbReference>
<protein>
    <submittedName>
        <fullName evidence="6">Cerebellin 10</fullName>
    </submittedName>
</protein>
<dbReference type="PANTHER" id="PTHR22923">
    <property type="entry name" value="CEREBELLIN-RELATED"/>
    <property type="match status" value="1"/>
</dbReference>
<keyword evidence="4" id="KW-0175">Coiled coil</keyword>
<keyword evidence="3" id="KW-0732">Signal</keyword>
<dbReference type="PANTHER" id="PTHR22923:SF102">
    <property type="entry name" value="CEREBELLIN 13-RELATED"/>
    <property type="match status" value="1"/>
</dbReference>
<keyword evidence="7" id="KW-1185">Reference proteome</keyword>
<evidence type="ECO:0000256" key="1">
    <source>
        <dbReference type="ARBA" id="ARBA00004613"/>
    </source>
</evidence>
<evidence type="ECO:0000256" key="3">
    <source>
        <dbReference type="ARBA" id="ARBA00022729"/>
    </source>
</evidence>
<dbReference type="Pfam" id="PF00386">
    <property type="entry name" value="C1q"/>
    <property type="match status" value="1"/>
</dbReference>
<accession>A0A8C2K1U3</accession>
<feature type="coiled-coil region" evidence="4">
    <location>
        <begin position="31"/>
        <end position="72"/>
    </location>
</feature>
<evidence type="ECO:0000256" key="4">
    <source>
        <dbReference type="SAM" id="Coils"/>
    </source>
</evidence>
<dbReference type="AlphaFoldDB" id="A0A8C1CJN5"/>
<keyword evidence="2" id="KW-0964">Secreted</keyword>